<organism evidence="1 2">
    <name type="scientific">Edwardsiella tarda ATCC 23685</name>
    <dbReference type="NCBI Taxonomy" id="500638"/>
    <lineage>
        <taxon>Bacteria</taxon>
        <taxon>Pseudomonadati</taxon>
        <taxon>Pseudomonadota</taxon>
        <taxon>Gammaproteobacteria</taxon>
        <taxon>Enterobacterales</taxon>
        <taxon>Hafniaceae</taxon>
        <taxon>Edwardsiella</taxon>
    </lineage>
</organism>
<protein>
    <submittedName>
        <fullName evidence="1">Uncharacterized protein</fullName>
    </submittedName>
</protein>
<proteinExistence type="predicted"/>
<name>D4F7C9_EDWTA</name>
<dbReference type="HOGENOM" id="CLU_3232876_0_0_6"/>
<dbReference type="AlphaFoldDB" id="D4F7C9"/>
<dbReference type="Proteomes" id="UP000003692">
    <property type="component" value="Unassembled WGS sequence"/>
</dbReference>
<comment type="caution">
    <text evidence="1">The sequence shown here is derived from an EMBL/GenBank/DDBJ whole genome shotgun (WGS) entry which is preliminary data.</text>
</comment>
<reference evidence="1 2" key="1">
    <citation type="submission" date="2010-02" db="EMBL/GenBank/DDBJ databases">
        <authorList>
            <person name="Weinstock G."/>
            <person name="Sodergren E."/>
            <person name="Clifton S."/>
            <person name="Fulton L."/>
            <person name="Fulton B."/>
            <person name="Courtney L."/>
            <person name="Fronick C."/>
            <person name="Harrison M."/>
            <person name="Strong C."/>
            <person name="Farmer C."/>
            <person name="Delahaunty K."/>
            <person name="Markovic C."/>
            <person name="Hall O."/>
            <person name="Minx P."/>
            <person name="Tomlinson C."/>
            <person name="Mitreva M."/>
            <person name="Nelson J."/>
            <person name="Hou S."/>
            <person name="Wollam A."/>
            <person name="Pepin K.H."/>
            <person name="Johnson M."/>
            <person name="Bhonagiri V."/>
            <person name="Zhang X."/>
            <person name="Suruliraj S."/>
            <person name="Warren W."/>
            <person name="Chinwalla A."/>
            <person name="Mardis E.R."/>
            <person name="Wilson R.K."/>
        </authorList>
    </citation>
    <scope>NUCLEOTIDE SEQUENCE [LARGE SCALE GENOMIC DNA]</scope>
    <source>
        <strain evidence="1 2">ATCC 23685</strain>
    </source>
</reference>
<evidence type="ECO:0000313" key="2">
    <source>
        <dbReference type="Proteomes" id="UP000003692"/>
    </source>
</evidence>
<sequence>MAHTLTREKSCGDFIPGDKAAVVMSSERINNDGNDKAGEHRED</sequence>
<gene>
    <name evidence="1" type="ORF">EDWATA_02664</name>
</gene>
<dbReference type="EMBL" id="ADGK01000232">
    <property type="protein sequence ID" value="EFE22292.1"/>
    <property type="molecule type" value="Genomic_DNA"/>
</dbReference>
<evidence type="ECO:0000313" key="1">
    <source>
        <dbReference type="EMBL" id="EFE22292.1"/>
    </source>
</evidence>
<accession>D4F7C9</accession>